<dbReference type="SUPFAM" id="SSF53187">
    <property type="entry name" value="Zn-dependent exopeptidases"/>
    <property type="match status" value="1"/>
</dbReference>
<comment type="caution">
    <text evidence="7">The sequence shown here is derived from an EMBL/GenBank/DDBJ whole genome shotgun (WGS) entry which is preliminary data.</text>
</comment>
<evidence type="ECO:0000256" key="4">
    <source>
        <dbReference type="ARBA" id="ARBA00022801"/>
    </source>
</evidence>
<keyword evidence="4" id="KW-0378">Hydrolase</keyword>
<sequence>MSYPTLFTADSITASLQDERWDALIVLAHDLQADELSTIAIAIASAQGVDQRIGQQLVAMPCSSMPGGRLILAPVGTLERDYDDVRSYADAAKAAIVLAKEMGATAPLVWVQPHHNELYQHAIEVSYLAMCQALWQPLEGREVVGEEKLEPVQSIAMVGLVESQAEELMAIESGRRLARDLAGTEPERMSALNFAAYCQQTFSGSAVEVEVVTDIKTLQQDYPLLMAVARSSLVVPRHRPAVIRLSYTPKGAIAQSVFLAGKGLVYDTGGADLKVGGSMAGMSRDKGGGAAVAGFMLSIAKLQPEGLKVVAEIGAVRNSIGSDAFVPDEILTSHAGVRVRIGNTDAEGRLVLADLLSHLRQQATDEVAPQIFSVATLTGHAARSVGPYTALVENGPARALGLSLRMQQFGDVWGDPCEISRSRREDYQFIQAKSSAEDVLSCNNAASSITVRGHQFPMAFLVEASGLADHGQYHMKPIPYVHLDIAGSGVDGGDWIHGKPSAAPLITMLASVLSDQTIR</sequence>
<keyword evidence="8" id="KW-1185">Reference proteome</keyword>
<dbReference type="GO" id="GO:0004177">
    <property type="term" value="F:aminopeptidase activity"/>
    <property type="evidence" value="ECO:0007669"/>
    <property type="project" value="UniProtKB-KW"/>
</dbReference>
<dbReference type="PANTHER" id="PTHR11963:SF48">
    <property type="entry name" value="DIPEPTIDASE B, ISOFORM A"/>
    <property type="match status" value="1"/>
</dbReference>
<accession>A0ABT9H1T9</accession>
<evidence type="ECO:0000256" key="3">
    <source>
        <dbReference type="ARBA" id="ARBA00022670"/>
    </source>
</evidence>
<name>A0ABT9H1T9_9GAMM</name>
<dbReference type="InterPro" id="IPR011356">
    <property type="entry name" value="Leucine_aapep/pepB"/>
</dbReference>
<protein>
    <submittedName>
        <fullName evidence="7">Leucyl aminopeptidase family protein</fullName>
    </submittedName>
</protein>
<dbReference type="Proteomes" id="UP001231616">
    <property type="component" value="Unassembled WGS sequence"/>
</dbReference>
<dbReference type="PROSITE" id="PS00631">
    <property type="entry name" value="CYTOSOL_AP"/>
    <property type="match status" value="1"/>
</dbReference>
<proteinExistence type="inferred from homology"/>
<evidence type="ECO:0000256" key="2">
    <source>
        <dbReference type="ARBA" id="ARBA00022438"/>
    </source>
</evidence>
<keyword evidence="3" id="KW-0645">Protease</keyword>
<dbReference type="Pfam" id="PF00883">
    <property type="entry name" value="Peptidase_M17"/>
    <property type="match status" value="1"/>
</dbReference>
<evidence type="ECO:0000313" key="7">
    <source>
        <dbReference type="EMBL" id="MDP4537253.1"/>
    </source>
</evidence>
<evidence type="ECO:0000256" key="5">
    <source>
        <dbReference type="ARBA" id="ARBA00023211"/>
    </source>
</evidence>
<dbReference type="InterPro" id="IPR000819">
    <property type="entry name" value="Peptidase_M17_C"/>
</dbReference>
<dbReference type="EMBL" id="JAUZVZ010000022">
    <property type="protein sequence ID" value="MDP4537253.1"/>
    <property type="molecule type" value="Genomic_DNA"/>
</dbReference>
<feature type="domain" description="Cytosol aminopeptidase" evidence="6">
    <location>
        <begin position="343"/>
        <end position="350"/>
    </location>
</feature>
<keyword evidence="2 7" id="KW-0031">Aminopeptidase</keyword>
<dbReference type="RefSeq" id="WP_305894517.1">
    <property type="nucleotide sequence ID" value="NZ_JAUZVZ010000022.1"/>
</dbReference>
<comment type="similarity">
    <text evidence="1">Belongs to the peptidase M17 family.</text>
</comment>
<reference evidence="7 8" key="1">
    <citation type="submission" date="2023-08" db="EMBL/GenBank/DDBJ databases">
        <authorList>
            <person name="Joshi A."/>
            <person name="Thite S."/>
        </authorList>
    </citation>
    <scope>NUCLEOTIDE SEQUENCE [LARGE SCALE GENOMIC DNA]</scope>
    <source>
        <strain evidence="7 8">AC40</strain>
    </source>
</reference>
<dbReference type="PANTHER" id="PTHR11963">
    <property type="entry name" value="LEUCINE AMINOPEPTIDASE-RELATED"/>
    <property type="match status" value="1"/>
</dbReference>
<evidence type="ECO:0000256" key="1">
    <source>
        <dbReference type="ARBA" id="ARBA00009528"/>
    </source>
</evidence>
<organism evidence="7 8">
    <name type="scientific">Alkalimonas collagenimarina</name>
    <dbReference type="NCBI Taxonomy" id="400390"/>
    <lineage>
        <taxon>Bacteria</taxon>
        <taxon>Pseudomonadati</taxon>
        <taxon>Pseudomonadota</taxon>
        <taxon>Gammaproteobacteria</taxon>
        <taxon>Alkalimonas</taxon>
    </lineage>
</organism>
<evidence type="ECO:0000259" key="6">
    <source>
        <dbReference type="PROSITE" id="PS00631"/>
    </source>
</evidence>
<gene>
    <name evidence="7" type="ORF">Q3O60_13760</name>
</gene>
<dbReference type="CDD" id="cd00433">
    <property type="entry name" value="Peptidase_M17"/>
    <property type="match status" value="1"/>
</dbReference>
<evidence type="ECO:0000313" key="8">
    <source>
        <dbReference type="Proteomes" id="UP001231616"/>
    </source>
</evidence>
<dbReference type="Gene3D" id="3.40.630.10">
    <property type="entry name" value="Zn peptidases"/>
    <property type="match status" value="1"/>
</dbReference>
<keyword evidence="5" id="KW-0464">Manganese</keyword>
<dbReference type="PRINTS" id="PR00481">
    <property type="entry name" value="LAMNOPPTDASE"/>
</dbReference>